<sequence length="95" mass="11244">MNGKLQEEIKNLSEEIHKLDRWAVRFDEKVNGYPKIEKRADEAYYLADRAEDKSEEAYKACEVNARDIQALEMRCKWFFGMMAPFILMMIGKLFS</sequence>
<dbReference type="RefSeq" id="WP_322421349.1">
    <property type="nucleotide sequence ID" value="NZ_JAXQNN010000002.1"/>
</dbReference>
<comment type="caution">
    <text evidence="2">The sequence shown here is derived from an EMBL/GenBank/DDBJ whole genome shotgun (WGS) entry which is preliminary data.</text>
</comment>
<organism evidence="2 3">
    <name type="scientific">Jeotgalibacillus haloalkalitolerans</name>
    <dbReference type="NCBI Taxonomy" id="3104292"/>
    <lineage>
        <taxon>Bacteria</taxon>
        <taxon>Bacillati</taxon>
        <taxon>Bacillota</taxon>
        <taxon>Bacilli</taxon>
        <taxon>Bacillales</taxon>
        <taxon>Caryophanaceae</taxon>
        <taxon>Jeotgalibacillus</taxon>
    </lineage>
</organism>
<keyword evidence="3" id="KW-1185">Reference proteome</keyword>
<reference evidence="2 3" key="1">
    <citation type="submission" date="2023-12" db="EMBL/GenBank/DDBJ databases">
        <title>Jeotgalibacillus haloalkaliphilus sp. nov., a novel salt-tolerant bacteria, isolated from the estuary of the Fenhe River into the Yellow River.</title>
        <authorList>
            <person name="Li Y."/>
        </authorList>
    </citation>
    <scope>NUCLEOTIDE SEQUENCE [LARGE SCALE GENOMIC DNA]</scope>
    <source>
        <strain evidence="2 3">HH7-29</strain>
    </source>
</reference>
<dbReference type="EMBL" id="JAXQNN010000002">
    <property type="protein sequence ID" value="MDZ5712389.1"/>
    <property type="molecule type" value="Genomic_DNA"/>
</dbReference>
<evidence type="ECO:0000313" key="2">
    <source>
        <dbReference type="EMBL" id="MDZ5712389.1"/>
    </source>
</evidence>
<keyword evidence="1" id="KW-0812">Transmembrane</keyword>
<keyword evidence="1" id="KW-1133">Transmembrane helix</keyword>
<evidence type="ECO:0000313" key="3">
    <source>
        <dbReference type="Proteomes" id="UP001292084"/>
    </source>
</evidence>
<name>A0ABU5KM97_9BACL</name>
<accession>A0ABU5KM97</accession>
<evidence type="ECO:0008006" key="4">
    <source>
        <dbReference type="Google" id="ProtNLM"/>
    </source>
</evidence>
<proteinExistence type="predicted"/>
<protein>
    <recommendedName>
        <fullName evidence="4">Phage protein</fullName>
    </recommendedName>
</protein>
<gene>
    <name evidence="2" type="ORF">UFB30_09105</name>
</gene>
<dbReference type="Proteomes" id="UP001292084">
    <property type="component" value="Unassembled WGS sequence"/>
</dbReference>
<keyword evidence="1" id="KW-0472">Membrane</keyword>
<evidence type="ECO:0000256" key="1">
    <source>
        <dbReference type="SAM" id="Phobius"/>
    </source>
</evidence>
<feature type="transmembrane region" description="Helical" evidence="1">
    <location>
        <begin position="77"/>
        <end position="94"/>
    </location>
</feature>